<evidence type="ECO:0000313" key="4">
    <source>
        <dbReference type="EMBL" id="KAF9665999.1"/>
    </source>
</evidence>
<dbReference type="OrthoDB" id="5835829at2759"/>
<dbReference type="GO" id="GO:0035251">
    <property type="term" value="F:UDP-glucosyltransferase activity"/>
    <property type="evidence" value="ECO:0007669"/>
    <property type="project" value="UniProtKB-ARBA"/>
</dbReference>
<dbReference type="FunFam" id="3.40.50.2000:FF:000071">
    <property type="entry name" value="Glycosyltransferase"/>
    <property type="match status" value="1"/>
</dbReference>
<organism evidence="4 5">
    <name type="scientific">Salix dunnii</name>
    <dbReference type="NCBI Taxonomy" id="1413687"/>
    <lineage>
        <taxon>Eukaryota</taxon>
        <taxon>Viridiplantae</taxon>
        <taxon>Streptophyta</taxon>
        <taxon>Embryophyta</taxon>
        <taxon>Tracheophyta</taxon>
        <taxon>Spermatophyta</taxon>
        <taxon>Magnoliopsida</taxon>
        <taxon>eudicotyledons</taxon>
        <taxon>Gunneridae</taxon>
        <taxon>Pentapetalae</taxon>
        <taxon>rosids</taxon>
        <taxon>fabids</taxon>
        <taxon>Malpighiales</taxon>
        <taxon>Salicaceae</taxon>
        <taxon>Saliceae</taxon>
        <taxon>Salix</taxon>
    </lineage>
</organism>
<protein>
    <submittedName>
        <fullName evidence="4">Uncharacterized protein</fullName>
    </submittedName>
</protein>
<gene>
    <name evidence="4" type="ORF">SADUNF_Sadunf16G0183300</name>
</gene>
<name>A0A835JCS9_9ROSI</name>
<dbReference type="PANTHER" id="PTHR48047">
    <property type="entry name" value="GLYCOSYLTRANSFERASE"/>
    <property type="match status" value="1"/>
</dbReference>
<evidence type="ECO:0000256" key="2">
    <source>
        <dbReference type="ARBA" id="ARBA00022676"/>
    </source>
</evidence>
<evidence type="ECO:0000313" key="5">
    <source>
        <dbReference type="Proteomes" id="UP000657918"/>
    </source>
</evidence>
<dbReference type="SUPFAM" id="SSF53756">
    <property type="entry name" value="UDP-Glycosyltransferase/glycogen phosphorylase"/>
    <property type="match status" value="1"/>
</dbReference>
<evidence type="ECO:0000256" key="3">
    <source>
        <dbReference type="ARBA" id="ARBA00022679"/>
    </source>
</evidence>
<comment type="similarity">
    <text evidence="1">Belongs to the UDP-glycosyltransferase family.</text>
</comment>
<dbReference type="InterPro" id="IPR002213">
    <property type="entry name" value="UDP_glucos_trans"/>
</dbReference>
<dbReference type="CDD" id="cd03784">
    <property type="entry name" value="GT1_Gtf-like"/>
    <property type="match status" value="1"/>
</dbReference>
<reference evidence="4 5" key="1">
    <citation type="submission" date="2020-10" db="EMBL/GenBank/DDBJ databases">
        <title>Plant Genome Project.</title>
        <authorList>
            <person name="Zhang R.-G."/>
        </authorList>
    </citation>
    <scope>NUCLEOTIDE SEQUENCE [LARGE SCALE GENOMIC DNA]</scope>
    <source>
        <strain evidence="4">FAFU-HL-1</strain>
        <tissue evidence="4">Leaf</tissue>
    </source>
</reference>
<accession>A0A835JCS9</accession>
<sequence>MDSQPYQLQIFFLPYMAHGHMIPTVDMARLFARRGVKATIILTLLNAALFSKAIERDRQLGLDISIRIIKFPTAEAGLPAGCENVSSIKSLDMHENFFKATRMLQQPIEQLLEECHPNCLVADMMFTWATEVADKLRIPRLFFSGTSIFAMCVFDSLKRYEPHRRVDSDFKPFIVPGLPDQIKTTRQQLPDYLKQTAENELTKLCNQVSESEVRSYGVLVNSFHELEPAYAEHYRKVMGSLFDFPAIQLREIALALEASCQNFIWVVRKGELEKHEDREEWLPEGFERRMEDVLKIGIGVGAQEWSRYAMKILLRKDDIEKAIVQLTAGEEAEEIRSRARELQEMARNAMEEGGSSYSDLTALLQELRALETSKQESAVH</sequence>
<dbReference type="EMBL" id="JADGMS010000016">
    <property type="protein sequence ID" value="KAF9665999.1"/>
    <property type="molecule type" value="Genomic_DNA"/>
</dbReference>
<comment type="caution">
    <text evidence="4">The sequence shown here is derived from an EMBL/GenBank/DDBJ whole genome shotgun (WGS) entry which is preliminary data.</text>
</comment>
<dbReference type="Proteomes" id="UP000657918">
    <property type="component" value="Chromosome 16"/>
</dbReference>
<keyword evidence="2" id="KW-0328">Glycosyltransferase</keyword>
<dbReference type="Gene3D" id="3.40.50.2000">
    <property type="entry name" value="Glycogen Phosphorylase B"/>
    <property type="match status" value="3"/>
</dbReference>
<keyword evidence="3" id="KW-0808">Transferase</keyword>
<evidence type="ECO:0000256" key="1">
    <source>
        <dbReference type="ARBA" id="ARBA00009995"/>
    </source>
</evidence>
<proteinExistence type="inferred from homology"/>
<keyword evidence="5" id="KW-1185">Reference proteome</keyword>
<dbReference type="PANTHER" id="PTHR48047:SF45">
    <property type="entry name" value="SCOPOLETIN GLUCOSYLTRANSFERASE-LIKE"/>
    <property type="match status" value="1"/>
</dbReference>
<dbReference type="AlphaFoldDB" id="A0A835JCS9"/>